<feature type="region of interest" description="Disordered" evidence="1">
    <location>
        <begin position="103"/>
        <end position="140"/>
    </location>
</feature>
<proteinExistence type="predicted"/>
<evidence type="ECO:0000256" key="2">
    <source>
        <dbReference type="SAM" id="SignalP"/>
    </source>
</evidence>
<feature type="compositionally biased region" description="Basic and acidic residues" evidence="1">
    <location>
        <begin position="119"/>
        <end position="130"/>
    </location>
</feature>
<reference evidence="3 4" key="1">
    <citation type="submission" date="2023-10" db="EMBL/GenBank/DDBJ databases">
        <title>Noviherbaspirillum sp. CPCC 100848 genome assembly.</title>
        <authorList>
            <person name="Li X.Y."/>
            <person name="Fang X.M."/>
        </authorList>
    </citation>
    <scope>NUCLEOTIDE SEQUENCE [LARGE SCALE GENOMIC DNA]</scope>
    <source>
        <strain evidence="3 4">CPCC 100848</strain>
    </source>
</reference>
<feature type="signal peptide" evidence="2">
    <location>
        <begin position="1"/>
        <end position="22"/>
    </location>
</feature>
<dbReference type="EMBL" id="JAWIIV010000063">
    <property type="protein sequence ID" value="MEC4723616.1"/>
    <property type="molecule type" value="Genomic_DNA"/>
</dbReference>
<name>A0ABU6JIY0_9BURK</name>
<dbReference type="RefSeq" id="WP_326510227.1">
    <property type="nucleotide sequence ID" value="NZ_JAWIIV010000063.1"/>
</dbReference>
<keyword evidence="4" id="KW-1185">Reference proteome</keyword>
<protein>
    <submittedName>
        <fullName evidence="3">Uncharacterized protein</fullName>
    </submittedName>
</protein>
<evidence type="ECO:0000256" key="1">
    <source>
        <dbReference type="SAM" id="MobiDB-lite"/>
    </source>
</evidence>
<dbReference type="PROSITE" id="PS51257">
    <property type="entry name" value="PROKAR_LIPOPROTEIN"/>
    <property type="match status" value="1"/>
</dbReference>
<gene>
    <name evidence="3" type="ORF">RY831_31265</name>
</gene>
<comment type="caution">
    <text evidence="3">The sequence shown here is derived from an EMBL/GenBank/DDBJ whole genome shotgun (WGS) entry which is preliminary data.</text>
</comment>
<sequence length="140" mass="15307">MRSNITALAAIALTMACSAVQASDINVGVSVSGQISPGVYGRVDIGNAPPPVVYQQPVIITRQARPVAPVYMHVPPGHAKNWGKHCHKYNACTQPVYFVKSGEYGGKEKGHAGKHGGRHGHEDRHQEHDRKEKKHKHQHD</sequence>
<organism evidence="3 4">
    <name type="scientific">Noviherbaspirillum album</name>
    <dbReference type="NCBI Taxonomy" id="3080276"/>
    <lineage>
        <taxon>Bacteria</taxon>
        <taxon>Pseudomonadati</taxon>
        <taxon>Pseudomonadota</taxon>
        <taxon>Betaproteobacteria</taxon>
        <taxon>Burkholderiales</taxon>
        <taxon>Oxalobacteraceae</taxon>
        <taxon>Noviherbaspirillum</taxon>
    </lineage>
</organism>
<feature type="chain" id="PRO_5046316131" evidence="2">
    <location>
        <begin position="23"/>
        <end position="140"/>
    </location>
</feature>
<evidence type="ECO:0000313" key="4">
    <source>
        <dbReference type="Proteomes" id="UP001352263"/>
    </source>
</evidence>
<keyword evidence="2" id="KW-0732">Signal</keyword>
<accession>A0ABU6JIY0</accession>
<dbReference type="Proteomes" id="UP001352263">
    <property type="component" value="Unassembled WGS sequence"/>
</dbReference>
<feature type="compositionally biased region" description="Basic residues" evidence="1">
    <location>
        <begin position="131"/>
        <end position="140"/>
    </location>
</feature>
<evidence type="ECO:0000313" key="3">
    <source>
        <dbReference type="EMBL" id="MEC4723616.1"/>
    </source>
</evidence>